<dbReference type="InterPro" id="IPR036196">
    <property type="entry name" value="Ptyr_pPase_sf"/>
</dbReference>
<evidence type="ECO:0000256" key="1">
    <source>
        <dbReference type="SAM" id="SignalP"/>
    </source>
</evidence>
<dbReference type="Gene3D" id="3.40.50.2300">
    <property type="match status" value="1"/>
</dbReference>
<name>A0A837CSB7_9BRAD</name>
<evidence type="ECO:0000313" key="3">
    <source>
        <dbReference type="EMBL" id="KGJ71233.1"/>
    </source>
</evidence>
<feature type="signal peptide" evidence="1">
    <location>
        <begin position="1"/>
        <end position="34"/>
    </location>
</feature>
<evidence type="ECO:0000259" key="2">
    <source>
        <dbReference type="SMART" id="SM00226"/>
    </source>
</evidence>
<organism evidence="3 4">
    <name type="scientific">Bradyrhizobium diazoefficiens SEMIA 5080</name>
    <dbReference type="NCBI Taxonomy" id="754504"/>
    <lineage>
        <taxon>Bacteria</taxon>
        <taxon>Pseudomonadati</taxon>
        <taxon>Pseudomonadota</taxon>
        <taxon>Alphaproteobacteria</taxon>
        <taxon>Hyphomicrobiales</taxon>
        <taxon>Nitrobacteraceae</taxon>
        <taxon>Bradyrhizobium</taxon>
    </lineage>
</organism>
<dbReference type="InterPro" id="IPR051200">
    <property type="entry name" value="Host-pathogen_enzymatic-act"/>
</dbReference>
<dbReference type="SMART" id="SM00226">
    <property type="entry name" value="LMWPc"/>
    <property type="match status" value="1"/>
</dbReference>
<proteinExistence type="predicted"/>
<dbReference type="InterPro" id="IPR023485">
    <property type="entry name" value="Ptyr_pPase"/>
</dbReference>
<evidence type="ECO:0000313" key="4">
    <source>
        <dbReference type="Proteomes" id="UP000024900"/>
    </source>
</evidence>
<dbReference type="AlphaFoldDB" id="A0A837CSB7"/>
<dbReference type="EMBL" id="ADOU02000004">
    <property type="protein sequence ID" value="KGJ71233.1"/>
    <property type="molecule type" value="Genomic_DNA"/>
</dbReference>
<feature type="domain" description="Phosphotyrosine protein phosphatase I" evidence="2">
    <location>
        <begin position="38"/>
        <end position="160"/>
    </location>
</feature>
<dbReference type="InterPro" id="IPR011048">
    <property type="entry name" value="Haem_d1_sf"/>
</dbReference>
<accession>A0A837CSB7</accession>
<protein>
    <recommendedName>
        <fullName evidence="2">Phosphotyrosine protein phosphatase I domain-containing protein</fullName>
    </recommendedName>
</protein>
<dbReference type="SUPFAM" id="SSF52788">
    <property type="entry name" value="Phosphotyrosine protein phosphatases I"/>
    <property type="match status" value="1"/>
</dbReference>
<keyword evidence="1" id="KW-0732">Signal</keyword>
<sequence>MRTMRALLGNAQTGLRLAIVVLAILLTSLAPAQAADGETVVFVCQHGVVNSQIAAAYFNKAAQERALPFRAVSRGIDLYRTLPVRIQDGLSLDGLEAANTPQQLVREDMAAGLVVAFDEIPAERRGDANVTYWSGIPLGIDDYETTRDLIVRRIDGLIPTLAAATEAAAEKAPLQLESKIPLGDVRGRIDHLAVDLTRQRLFVAELGNDSIGVVDLAAHSLLKTITGLSEPQGVGYEPSTDTLYVASARDGSVRLYDANEYKATGRIELGSDADNIRIDTAAKRVIVGYGDGGLAVLDPATRSKVLSVPLKAHPESFQLEPGSGRIFVNLPNARAVAVVDGASAKQISNWPMDKGGNFAMTIDPGRSRVLLAFRSPAALVVFATDGKPIARADTCGDVDDLFVDAKRERVYVSCGAGYVDVFEVDGSTYRRIARLPTATGARTSLFVPELDRLFVAVRAGPSGPAAIWVFKPMP</sequence>
<dbReference type="Proteomes" id="UP000024900">
    <property type="component" value="Unassembled WGS sequence"/>
</dbReference>
<comment type="caution">
    <text evidence="3">The sequence shown here is derived from an EMBL/GenBank/DDBJ whole genome shotgun (WGS) entry which is preliminary data.</text>
</comment>
<dbReference type="InterPro" id="IPR015943">
    <property type="entry name" value="WD40/YVTN_repeat-like_dom_sf"/>
</dbReference>
<dbReference type="SUPFAM" id="SSF51004">
    <property type="entry name" value="C-terminal (heme d1) domain of cytochrome cd1-nitrite reductase"/>
    <property type="match status" value="1"/>
</dbReference>
<reference evidence="3 4" key="1">
    <citation type="journal article" date="2014" name="BMC Genomics">
        <title>Comparative genomics of Bradyrhizobium japonicum CPAC 15 and Bradyrhizobium diazoefficiens CPAC 7: elite model strains for understanding symbiotic performance with soybean.</title>
        <authorList>
            <person name="Siqueira A.F."/>
            <person name="Ormeno-Orrillo E."/>
            <person name="Souza R.C."/>
            <person name="Rodrigues E.P."/>
            <person name="Almeida L.G."/>
            <person name="Barcellos F.G."/>
            <person name="Batista J.S."/>
            <person name="Nakatami A.S."/>
            <person name="Martinez-Romero E."/>
            <person name="Vasconcelos A.T."/>
            <person name="Hungria M."/>
        </authorList>
    </citation>
    <scope>NUCLEOTIDE SEQUENCE [LARGE SCALE GENOMIC DNA]</scope>
    <source>
        <strain evidence="3 4">SEMIA 5080</strain>
    </source>
</reference>
<feature type="chain" id="PRO_5032785439" description="Phosphotyrosine protein phosphatase I domain-containing protein" evidence="1">
    <location>
        <begin position="35"/>
        <end position="474"/>
    </location>
</feature>
<gene>
    <name evidence="3" type="ORF">BJA5080_07880</name>
</gene>
<dbReference type="Gene3D" id="2.130.10.10">
    <property type="entry name" value="YVTN repeat-like/Quinoprotein amine dehydrogenase"/>
    <property type="match status" value="2"/>
</dbReference>
<dbReference type="PANTHER" id="PTHR47197">
    <property type="entry name" value="PROTEIN NIRF"/>
    <property type="match status" value="1"/>
</dbReference>
<dbReference type="PANTHER" id="PTHR47197:SF3">
    <property type="entry name" value="DIHYDRO-HEME D1 DEHYDROGENASE"/>
    <property type="match status" value="1"/>
</dbReference>